<dbReference type="STRING" id="28042.GU90_01580"/>
<sequence length="177" mass="19152">MQLATRLIAVLFALALAALGALLAVEAFWALVQTATDGLLVPWRGIQNTLNSVTWQDPAVRSVSLGVAIVGLLLLALALTARSRDVRLHDPAPEVTVVTDSQSLARLVEHHVQDQDGVTGARVRAKGRRVQVKAAAQFNVTEELRNRVVQAARQAVQHLPLRTAPRVSVSVQSRGRR</sequence>
<evidence type="ECO:0000259" key="2">
    <source>
        <dbReference type="Pfam" id="PF19803"/>
    </source>
</evidence>
<evidence type="ECO:0000256" key="1">
    <source>
        <dbReference type="SAM" id="Phobius"/>
    </source>
</evidence>
<feature type="domain" description="DUF6286" evidence="2">
    <location>
        <begin position="69"/>
        <end position="172"/>
    </location>
</feature>
<keyword evidence="4" id="KW-1185">Reference proteome</keyword>
<dbReference type="InterPro" id="IPR046253">
    <property type="entry name" value="DUF6286"/>
</dbReference>
<comment type="caution">
    <text evidence="3">The sequence shown here is derived from an EMBL/GenBank/DDBJ whole genome shotgun (WGS) entry which is preliminary data.</text>
</comment>
<organism evidence="3 4">
    <name type="scientific">Saccharopolyspora rectivirgula</name>
    <dbReference type="NCBI Taxonomy" id="28042"/>
    <lineage>
        <taxon>Bacteria</taxon>
        <taxon>Bacillati</taxon>
        <taxon>Actinomycetota</taxon>
        <taxon>Actinomycetes</taxon>
        <taxon>Pseudonocardiales</taxon>
        <taxon>Pseudonocardiaceae</taxon>
        <taxon>Saccharopolyspora</taxon>
    </lineage>
</organism>
<dbReference type="AlphaFoldDB" id="A0A073B3Q9"/>
<dbReference type="eggNOG" id="ENOG503428R">
    <property type="taxonomic scope" value="Bacteria"/>
</dbReference>
<dbReference type="EMBL" id="JNVU01000005">
    <property type="protein sequence ID" value="KEI45917.1"/>
    <property type="molecule type" value="Genomic_DNA"/>
</dbReference>
<keyword evidence="1" id="KW-1133">Transmembrane helix</keyword>
<reference evidence="3 4" key="1">
    <citation type="submission" date="2014-06" db="EMBL/GenBank/DDBJ databases">
        <title>Saccharopolyspora rectivirgula DSM-43113 Genome sequencing.</title>
        <authorList>
            <person name="Barrera C."/>
            <person name="Millon L."/>
            <person name="Rognon B."/>
            <person name="Zaugg C."/>
            <person name="Monod M."/>
        </authorList>
    </citation>
    <scope>NUCLEOTIDE SEQUENCE [LARGE SCALE GENOMIC DNA]</scope>
    <source>
        <strain evidence="3 4">DSM 43113</strain>
    </source>
</reference>
<proteinExistence type="predicted"/>
<dbReference type="OrthoDB" id="5191564at2"/>
<dbReference type="Proteomes" id="UP000031419">
    <property type="component" value="Unassembled WGS sequence"/>
</dbReference>
<evidence type="ECO:0000313" key="4">
    <source>
        <dbReference type="Proteomes" id="UP000031419"/>
    </source>
</evidence>
<accession>A0A073B3Q9</accession>
<dbReference type="Pfam" id="PF19803">
    <property type="entry name" value="DUF6286"/>
    <property type="match status" value="1"/>
</dbReference>
<evidence type="ECO:0000313" key="3">
    <source>
        <dbReference type="EMBL" id="KEI45917.1"/>
    </source>
</evidence>
<feature type="transmembrane region" description="Helical" evidence="1">
    <location>
        <begin position="58"/>
        <end position="79"/>
    </location>
</feature>
<protein>
    <recommendedName>
        <fullName evidence="2">DUF6286 domain-containing protein</fullName>
    </recommendedName>
</protein>
<gene>
    <name evidence="3" type="ORF">GU90_01580</name>
</gene>
<keyword evidence="1" id="KW-0472">Membrane</keyword>
<keyword evidence="1" id="KW-0812">Transmembrane</keyword>
<dbReference type="RefSeq" id="WP_029720964.1">
    <property type="nucleotide sequence ID" value="NZ_JAJUIW010000005.1"/>
</dbReference>
<name>A0A073B3Q9_9PSEU</name>